<organism evidence="8 9">
    <name type="scientific">Paenibacillus stellifer</name>
    <dbReference type="NCBI Taxonomy" id="169760"/>
    <lineage>
        <taxon>Bacteria</taxon>
        <taxon>Bacillati</taxon>
        <taxon>Bacillota</taxon>
        <taxon>Bacilli</taxon>
        <taxon>Bacillales</taxon>
        <taxon>Paenibacillaceae</taxon>
        <taxon>Paenibacillus</taxon>
    </lineage>
</organism>
<reference evidence="8 9" key="1">
    <citation type="submission" date="2014-08" db="EMBL/GenBank/DDBJ databases">
        <title>Comparative genomics of the Paenibacillus odorifer group.</title>
        <authorList>
            <person name="den Bakker H.C."/>
            <person name="Tsai Y.-C."/>
            <person name="Martin N."/>
            <person name="Korlach J."/>
            <person name="Wiedmann M."/>
        </authorList>
    </citation>
    <scope>NUCLEOTIDE SEQUENCE [LARGE SCALE GENOMIC DNA]</scope>
    <source>
        <strain evidence="8 9">DSM 14472</strain>
    </source>
</reference>
<dbReference type="Pfam" id="PF00158">
    <property type="entry name" value="Sigma54_activat"/>
    <property type="match status" value="1"/>
</dbReference>
<evidence type="ECO:0000256" key="2">
    <source>
        <dbReference type="ARBA" id="ARBA00022840"/>
    </source>
</evidence>
<dbReference type="EMBL" id="CP009286">
    <property type="protein sequence ID" value="AIQ63482.1"/>
    <property type="molecule type" value="Genomic_DNA"/>
</dbReference>
<dbReference type="SUPFAM" id="SSF52540">
    <property type="entry name" value="P-loop containing nucleoside triphosphate hydrolases"/>
    <property type="match status" value="1"/>
</dbReference>
<keyword evidence="3" id="KW-0805">Transcription regulation</keyword>
<dbReference type="KEGG" id="pste:PSTEL_10730"/>
<dbReference type="HOGENOM" id="CLU_000445_8_1_9"/>
<dbReference type="Gene3D" id="1.10.8.60">
    <property type="match status" value="1"/>
</dbReference>
<dbReference type="PANTHER" id="PTHR32071">
    <property type="entry name" value="TRANSCRIPTIONAL REGULATORY PROTEIN"/>
    <property type="match status" value="1"/>
</dbReference>
<dbReference type="Gene3D" id="3.30.450.40">
    <property type="match status" value="1"/>
</dbReference>
<dbReference type="CDD" id="cd00130">
    <property type="entry name" value="PAS"/>
    <property type="match status" value="1"/>
</dbReference>
<evidence type="ECO:0000256" key="3">
    <source>
        <dbReference type="ARBA" id="ARBA00023015"/>
    </source>
</evidence>
<dbReference type="GO" id="GO:0005524">
    <property type="term" value="F:ATP binding"/>
    <property type="evidence" value="ECO:0007669"/>
    <property type="project" value="UniProtKB-KW"/>
</dbReference>
<dbReference type="GO" id="GO:0003677">
    <property type="term" value="F:DNA binding"/>
    <property type="evidence" value="ECO:0007669"/>
    <property type="project" value="UniProtKB-KW"/>
</dbReference>
<dbReference type="SMART" id="SM00382">
    <property type="entry name" value="AAA"/>
    <property type="match status" value="1"/>
</dbReference>
<keyword evidence="5" id="KW-0804">Transcription</keyword>
<feature type="domain" description="PAS" evidence="7">
    <location>
        <begin position="153"/>
        <end position="228"/>
    </location>
</feature>
<dbReference type="InterPro" id="IPR000014">
    <property type="entry name" value="PAS"/>
</dbReference>
<evidence type="ECO:0000259" key="7">
    <source>
        <dbReference type="PROSITE" id="PS50112"/>
    </source>
</evidence>
<dbReference type="Pfam" id="PF13185">
    <property type="entry name" value="GAF_2"/>
    <property type="match status" value="1"/>
</dbReference>
<dbReference type="SUPFAM" id="SSF46689">
    <property type="entry name" value="Homeodomain-like"/>
    <property type="match status" value="1"/>
</dbReference>
<sequence>MQLKDIQVTIQQIGVAISSVLKLEVEIADHELYRIAGTGAVKSGIWQKMSNEDFVYRECLNTGKPVIVDRPGYHKLCGPCMHYRNCKEHGEVCCPILLDGRVLGVIGLIAFTNEQRDRLFTDLEAKIEFLDKMAELIATKMKETELLEEQLLAERKMSTLIGYIDNGVILIDPAGECTYLNQAASRLLELPDGQLPDISVVEQCLTPFIRDETASRMKRITDSSESDGKLAVVKTGGKYIHLFLTYHPFHEGGEGQQDGVLVIADPKRMADVAMKYSEESHKGFDTIIGNHPLIESLKDLLRKTANSYSPILLQGENGTGKEFIAESIHRYSKRKDAPYLTVNCAVLTEKVLHHRLFGDELQNGIVAEANGGVLFLDDIHEMPMSIQLKLLHLLEEKVLWLSGNAKPAPLNVRLIAATDKELDKLVGKGLFRRDLYYKISVIPIDVPPLRARKQDILLLANHFLQEHSQANRKHIRTLSEDVKAILLSYHWPGNIRELSNIIEYAVNFSNATTIGKEHLPASMRNIELTTGAVQPTDFTYNLRTLERDTIQRALANVQERGEPKENAAKWLGISRATLFRKLQQYDLNG</sequence>
<gene>
    <name evidence="8" type="ORF">PSTEL_10730</name>
</gene>
<dbReference type="InterPro" id="IPR009057">
    <property type="entry name" value="Homeodomain-like_sf"/>
</dbReference>
<dbReference type="InterPro" id="IPR002078">
    <property type="entry name" value="Sigma_54_int"/>
</dbReference>
<dbReference type="InterPro" id="IPR029016">
    <property type="entry name" value="GAF-like_dom_sf"/>
</dbReference>
<name>A0A089LRI1_9BACL</name>
<dbReference type="SMART" id="SM00091">
    <property type="entry name" value="PAS"/>
    <property type="match status" value="1"/>
</dbReference>
<dbReference type="STRING" id="169760.PSTEL_10730"/>
<dbReference type="Proteomes" id="UP000029507">
    <property type="component" value="Chromosome"/>
</dbReference>
<dbReference type="Gene3D" id="1.10.10.60">
    <property type="entry name" value="Homeodomain-like"/>
    <property type="match status" value="1"/>
</dbReference>
<dbReference type="InterPro" id="IPR003593">
    <property type="entry name" value="AAA+_ATPase"/>
</dbReference>
<dbReference type="InterPro" id="IPR013767">
    <property type="entry name" value="PAS_fold"/>
</dbReference>
<dbReference type="RefSeq" id="WP_038695047.1">
    <property type="nucleotide sequence ID" value="NZ_CP009286.1"/>
</dbReference>
<proteinExistence type="predicted"/>
<dbReference type="CDD" id="cd00009">
    <property type="entry name" value="AAA"/>
    <property type="match status" value="1"/>
</dbReference>
<evidence type="ECO:0000313" key="9">
    <source>
        <dbReference type="Proteomes" id="UP000029507"/>
    </source>
</evidence>
<dbReference type="InterPro" id="IPR025944">
    <property type="entry name" value="Sigma_54_int_dom_CS"/>
</dbReference>
<evidence type="ECO:0008006" key="10">
    <source>
        <dbReference type="Google" id="ProtNLM"/>
    </source>
</evidence>
<accession>A0A089LRI1</accession>
<dbReference type="PROSITE" id="PS50045">
    <property type="entry name" value="SIGMA54_INTERACT_4"/>
    <property type="match status" value="1"/>
</dbReference>
<dbReference type="Pfam" id="PF25601">
    <property type="entry name" value="AAA_lid_14"/>
    <property type="match status" value="1"/>
</dbReference>
<evidence type="ECO:0000256" key="4">
    <source>
        <dbReference type="ARBA" id="ARBA00023125"/>
    </source>
</evidence>
<dbReference type="AlphaFoldDB" id="A0A089LRI1"/>
<protein>
    <recommendedName>
        <fullName evidence="10">Transcriptional regulator</fullName>
    </recommendedName>
</protein>
<dbReference type="InterPro" id="IPR027417">
    <property type="entry name" value="P-loop_NTPase"/>
</dbReference>
<evidence type="ECO:0000256" key="1">
    <source>
        <dbReference type="ARBA" id="ARBA00022741"/>
    </source>
</evidence>
<dbReference type="SUPFAM" id="SSF55785">
    <property type="entry name" value="PYP-like sensor domain (PAS domain)"/>
    <property type="match status" value="1"/>
</dbReference>
<keyword evidence="9" id="KW-1185">Reference proteome</keyword>
<keyword evidence="1" id="KW-0547">Nucleotide-binding</keyword>
<dbReference type="GO" id="GO:0006355">
    <property type="term" value="P:regulation of DNA-templated transcription"/>
    <property type="evidence" value="ECO:0007669"/>
    <property type="project" value="InterPro"/>
</dbReference>
<dbReference type="InterPro" id="IPR035965">
    <property type="entry name" value="PAS-like_dom_sf"/>
</dbReference>
<evidence type="ECO:0000313" key="8">
    <source>
        <dbReference type="EMBL" id="AIQ63482.1"/>
    </source>
</evidence>
<dbReference type="Gene3D" id="3.40.50.300">
    <property type="entry name" value="P-loop containing nucleotide triphosphate hydrolases"/>
    <property type="match status" value="1"/>
</dbReference>
<dbReference type="InterPro" id="IPR003018">
    <property type="entry name" value="GAF"/>
</dbReference>
<dbReference type="OrthoDB" id="9771372at2"/>
<keyword evidence="4" id="KW-0238">DNA-binding</keyword>
<dbReference type="PROSITE" id="PS50112">
    <property type="entry name" value="PAS"/>
    <property type="match status" value="1"/>
</dbReference>
<dbReference type="PROSITE" id="PS00688">
    <property type="entry name" value="SIGMA54_INTERACT_3"/>
    <property type="match status" value="1"/>
</dbReference>
<dbReference type="InterPro" id="IPR058031">
    <property type="entry name" value="AAA_lid_NorR"/>
</dbReference>
<evidence type="ECO:0000259" key="6">
    <source>
        <dbReference type="PROSITE" id="PS50045"/>
    </source>
</evidence>
<keyword evidence="2" id="KW-0067">ATP-binding</keyword>
<evidence type="ECO:0000256" key="5">
    <source>
        <dbReference type="ARBA" id="ARBA00023163"/>
    </source>
</evidence>
<feature type="domain" description="Sigma-54 factor interaction" evidence="6">
    <location>
        <begin position="287"/>
        <end position="507"/>
    </location>
</feature>
<dbReference type="SUPFAM" id="SSF55781">
    <property type="entry name" value="GAF domain-like"/>
    <property type="match status" value="1"/>
</dbReference>
<dbReference type="Pfam" id="PF00989">
    <property type="entry name" value="PAS"/>
    <property type="match status" value="1"/>
</dbReference>
<dbReference type="Gene3D" id="3.30.450.20">
    <property type="entry name" value="PAS domain"/>
    <property type="match status" value="1"/>
</dbReference>